<dbReference type="RefSeq" id="WP_075080120.1">
    <property type="nucleotide sequence ID" value="NZ_BDCO01000002.1"/>
</dbReference>
<comment type="caution">
    <text evidence="11">The sequence shown here is derived from an EMBL/GenBank/DDBJ whole genome shotgun (WGS) entry which is preliminary data.</text>
</comment>
<feature type="coiled-coil region" evidence="9">
    <location>
        <begin position="161"/>
        <end position="188"/>
    </location>
</feature>
<dbReference type="Gene3D" id="6.10.250.2860">
    <property type="match status" value="1"/>
</dbReference>
<dbReference type="InterPro" id="IPR006073">
    <property type="entry name" value="GTP-bd"/>
</dbReference>
<dbReference type="STRING" id="690879.TSACC_22919"/>
<keyword evidence="5 6" id="KW-0342">GTP-binding</keyword>
<dbReference type="InterPro" id="IPR042108">
    <property type="entry name" value="GTPase_HflX_N_sf"/>
</dbReference>
<evidence type="ECO:0000256" key="9">
    <source>
        <dbReference type="SAM" id="Coils"/>
    </source>
</evidence>
<evidence type="ECO:0000256" key="2">
    <source>
        <dbReference type="ARBA" id="ARBA00022723"/>
    </source>
</evidence>
<dbReference type="EMBL" id="BDCO01000002">
    <property type="protein sequence ID" value="GAT34494.1"/>
    <property type="molecule type" value="Genomic_DNA"/>
</dbReference>
<dbReference type="Pfam" id="PF16360">
    <property type="entry name" value="GTP-bdg_M"/>
    <property type="match status" value="1"/>
</dbReference>
<gene>
    <name evidence="6" type="primary">hflX</name>
    <name evidence="11" type="ORF">TSACC_22919</name>
</gene>
<dbReference type="InParanoid" id="A0A146GCH5"/>
<evidence type="ECO:0000256" key="7">
    <source>
        <dbReference type="PIRSR" id="PIRSR006809-1"/>
    </source>
</evidence>
<dbReference type="FunCoup" id="A0A146GCH5">
    <property type="interactions" value="475"/>
</dbReference>
<dbReference type="InterPro" id="IPR025121">
    <property type="entry name" value="GTPase_HflX_N"/>
</dbReference>
<evidence type="ECO:0000313" key="11">
    <source>
        <dbReference type="EMBL" id="GAT34494.1"/>
    </source>
</evidence>
<evidence type="ECO:0000256" key="1">
    <source>
        <dbReference type="ARBA" id="ARBA00022490"/>
    </source>
</evidence>
<dbReference type="AlphaFoldDB" id="A0A146GCH5"/>
<keyword evidence="9" id="KW-0175">Coiled coil</keyword>
<dbReference type="OrthoDB" id="9812272at2"/>
<dbReference type="Pfam" id="PF01926">
    <property type="entry name" value="MMR_HSR1"/>
    <property type="match status" value="1"/>
</dbReference>
<feature type="binding site" evidence="7">
    <location>
        <begin position="321"/>
        <end position="324"/>
    </location>
    <ligand>
        <name>GTP</name>
        <dbReference type="ChEBI" id="CHEBI:37565"/>
    </ligand>
</feature>
<dbReference type="InterPro" id="IPR030394">
    <property type="entry name" value="G_HFLX_dom"/>
</dbReference>
<comment type="function">
    <text evidence="6">GTPase that associates with the 50S ribosomal subunit and may have a role during protein synthesis or ribosome biogenesis.</text>
</comment>
<dbReference type="GO" id="GO:0003924">
    <property type="term" value="F:GTPase activity"/>
    <property type="evidence" value="ECO:0007669"/>
    <property type="project" value="UniProtKB-UniRule"/>
</dbReference>
<evidence type="ECO:0000256" key="5">
    <source>
        <dbReference type="ARBA" id="ARBA00023134"/>
    </source>
</evidence>
<dbReference type="GO" id="GO:0005525">
    <property type="term" value="F:GTP binding"/>
    <property type="evidence" value="ECO:0007669"/>
    <property type="project" value="UniProtKB-UniRule"/>
</dbReference>
<keyword evidence="4 8" id="KW-0460">Magnesium</keyword>
<evidence type="ECO:0000313" key="12">
    <source>
        <dbReference type="Proteomes" id="UP000076023"/>
    </source>
</evidence>
<evidence type="ECO:0000256" key="4">
    <source>
        <dbReference type="ARBA" id="ARBA00022842"/>
    </source>
</evidence>
<comment type="subunit">
    <text evidence="6">Monomer. Associates with the 50S ribosomal subunit.</text>
</comment>
<dbReference type="CDD" id="cd01878">
    <property type="entry name" value="HflX"/>
    <property type="match status" value="1"/>
</dbReference>
<name>A0A146GCH5_TERSA</name>
<dbReference type="SUPFAM" id="SSF52540">
    <property type="entry name" value="P-loop containing nucleoside triphosphate hydrolases"/>
    <property type="match status" value="1"/>
</dbReference>
<dbReference type="Pfam" id="PF13167">
    <property type="entry name" value="GTP-bdg_N"/>
    <property type="match status" value="1"/>
</dbReference>
<comment type="similarity">
    <text evidence="6">Belongs to the TRAFAC class OBG-HflX-like GTPase superfamily. HflX GTPase family.</text>
</comment>
<feature type="domain" description="Hflx-type G" evidence="10">
    <location>
        <begin position="202"/>
        <end position="368"/>
    </location>
</feature>
<comment type="subcellular location">
    <subcellularLocation>
        <location evidence="6">Cytoplasm</location>
    </subcellularLocation>
    <text evidence="6">May associate with membranes.</text>
</comment>
<feature type="binding site" evidence="7">
    <location>
        <begin position="346"/>
        <end position="348"/>
    </location>
    <ligand>
        <name>GTP</name>
        <dbReference type="ChEBI" id="CHEBI:37565"/>
    </ligand>
</feature>
<dbReference type="GO" id="GO:0046872">
    <property type="term" value="F:metal ion binding"/>
    <property type="evidence" value="ECO:0007669"/>
    <property type="project" value="UniProtKB-KW"/>
</dbReference>
<evidence type="ECO:0000259" key="10">
    <source>
        <dbReference type="PROSITE" id="PS51705"/>
    </source>
</evidence>
<keyword evidence="3 6" id="KW-0547">Nucleotide-binding</keyword>
<dbReference type="FunFam" id="3.40.50.11060:FF:000001">
    <property type="entry name" value="GTPase HflX"/>
    <property type="match status" value="1"/>
</dbReference>
<evidence type="ECO:0000256" key="6">
    <source>
        <dbReference type="HAMAP-Rule" id="MF_00900"/>
    </source>
</evidence>
<evidence type="ECO:0000256" key="3">
    <source>
        <dbReference type="ARBA" id="ARBA00022741"/>
    </source>
</evidence>
<dbReference type="InterPro" id="IPR032305">
    <property type="entry name" value="GTP-bd_M"/>
</dbReference>
<feature type="binding site" evidence="7">
    <location>
        <begin position="255"/>
        <end position="258"/>
    </location>
    <ligand>
        <name>GTP</name>
        <dbReference type="ChEBI" id="CHEBI:37565"/>
    </ligand>
</feature>
<dbReference type="NCBIfam" id="TIGR03156">
    <property type="entry name" value="GTP_HflX"/>
    <property type="match status" value="1"/>
</dbReference>
<dbReference type="Proteomes" id="UP000076023">
    <property type="component" value="Unassembled WGS sequence"/>
</dbReference>
<keyword evidence="12" id="KW-1185">Reference proteome</keyword>
<dbReference type="GO" id="GO:0043022">
    <property type="term" value="F:ribosome binding"/>
    <property type="evidence" value="ECO:0007669"/>
    <property type="project" value="TreeGrafter"/>
</dbReference>
<dbReference type="PROSITE" id="PS51705">
    <property type="entry name" value="G_HFLX"/>
    <property type="match status" value="1"/>
</dbReference>
<dbReference type="PANTHER" id="PTHR10229:SF0">
    <property type="entry name" value="GTP-BINDING PROTEIN 6-RELATED"/>
    <property type="match status" value="1"/>
</dbReference>
<dbReference type="Gene3D" id="3.40.50.300">
    <property type="entry name" value="P-loop containing nucleotide triphosphate hydrolases"/>
    <property type="match status" value="1"/>
</dbReference>
<feature type="binding site" evidence="7">
    <location>
        <begin position="233"/>
        <end position="237"/>
    </location>
    <ligand>
        <name>GTP</name>
        <dbReference type="ChEBI" id="CHEBI:37565"/>
    </ligand>
</feature>
<keyword evidence="2 8" id="KW-0479">Metal-binding</keyword>
<proteinExistence type="inferred from homology"/>
<comment type="cofactor">
    <cofactor evidence="8">
        <name>Mg(2+)</name>
        <dbReference type="ChEBI" id="CHEBI:18420"/>
    </cofactor>
</comment>
<evidence type="ECO:0000256" key="8">
    <source>
        <dbReference type="PIRSR" id="PIRSR006809-2"/>
    </source>
</evidence>
<dbReference type="InterPro" id="IPR027417">
    <property type="entry name" value="P-loop_NTPase"/>
</dbReference>
<feature type="binding site" evidence="8">
    <location>
        <position position="235"/>
    </location>
    <ligand>
        <name>Mg(2+)</name>
        <dbReference type="ChEBI" id="CHEBI:18420"/>
    </ligand>
</feature>
<dbReference type="PRINTS" id="PR00326">
    <property type="entry name" value="GTP1OBG"/>
</dbReference>
<protein>
    <recommendedName>
        <fullName evidence="6">GTPase HflX</fullName>
    </recommendedName>
    <alternativeName>
        <fullName evidence="6">GTP-binding protein HflX</fullName>
    </alternativeName>
</protein>
<reference evidence="12" key="1">
    <citation type="journal article" date="2017" name="Genome Announc.">
        <title>Draft Genome Sequence of Terrimicrobium sacchariphilum NM-5T, a Facultative Anaerobic Soil Bacterium of the Class Spartobacteria.</title>
        <authorList>
            <person name="Qiu Y.L."/>
            <person name="Tourlousse D.M."/>
            <person name="Matsuura N."/>
            <person name="Ohashi A."/>
            <person name="Sekiguchi Y."/>
        </authorList>
    </citation>
    <scope>NUCLEOTIDE SEQUENCE [LARGE SCALE GENOMIC DNA]</scope>
    <source>
        <strain evidence="12">NM-5</strain>
    </source>
</reference>
<dbReference type="PIRSF" id="PIRSF006809">
    <property type="entry name" value="GTP-binding_hflX_prd"/>
    <property type="match status" value="1"/>
</dbReference>
<dbReference type="GO" id="GO:0005737">
    <property type="term" value="C:cytoplasm"/>
    <property type="evidence" value="ECO:0007669"/>
    <property type="project" value="UniProtKB-SubCell"/>
</dbReference>
<keyword evidence="1 6" id="KW-0963">Cytoplasm</keyword>
<dbReference type="InterPro" id="IPR016496">
    <property type="entry name" value="GTPase_HflX"/>
</dbReference>
<sequence length="427" mass="48382">MTDSRRSPHEKTILVGLEREGVTRWDVEDSLTELRQLAATAGAQVVDTVVQKLDRPTAPYYIGKGKAEEVARKCGEAQVTALIFDDELSPAQGRNLEMLTSRKVLDRTQLILDIFARRARTREGRLQIELAQLQYLLPRLTRMWTHLSRQSGGIGTRGPGETQLEVDRRRVQERIARLERDLKEVRRHRTVQREGRLRRNWPVAALVGYTNAGKSSLLNRLTNAGVLSEDKLFATLDPTTRQMMLPNRQRILLTDTVGFIRKLPHTVIESFKATLEEVQLADLLIHVVDLSHPQCREQMAAVDATIAELGAHGKQTLVVFNKIDAIGDREVIEGYLRFYPGSVAISARTGEGMDEFFQELELRLSSWRMRARFRIPNTESAVLAELHRVGHVLSMEYEGDEALVTAHVPPELKFRLAPYDIETSPSV</sequence>
<dbReference type="PANTHER" id="PTHR10229">
    <property type="entry name" value="GTP-BINDING PROTEIN HFLX"/>
    <property type="match status" value="1"/>
</dbReference>
<feature type="binding site" evidence="7">
    <location>
        <begin position="208"/>
        <end position="215"/>
    </location>
    <ligand>
        <name>GTP</name>
        <dbReference type="ChEBI" id="CHEBI:37565"/>
    </ligand>
</feature>
<dbReference type="HAMAP" id="MF_00900">
    <property type="entry name" value="GTPase_HflX"/>
    <property type="match status" value="1"/>
</dbReference>
<feature type="binding site" evidence="8">
    <location>
        <position position="215"/>
    </location>
    <ligand>
        <name>Mg(2+)</name>
        <dbReference type="ChEBI" id="CHEBI:18420"/>
    </ligand>
</feature>
<organism evidence="11 12">
    <name type="scientific">Terrimicrobium sacchariphilum</name>
    <dbReference type="NCBI Taxonomy" id="690879"/>
    <lineage>
        <taxon>Bacteria</taxon>
        <taxon>Pseudomonadati</taxon>
        <taxon>Verrucomicrobiota</taxon>
        <taxon>Terrimicrobiia</taxon>
        <taxon>Terrimicrobiales</taxon>
        <taxon>Terrimicrobiaceae</taxon>
        <taxon>Terrimicrobium</taxon>
    </lineage>
</organism>
<dbReference type="Gene3D" id="3.40.50.11060">
    <property type="entry name" value="GTPase HflX, N-terminal domain"/>
    <property type="match status" value="1"/>
</dbReference>
<accession>A0A146GCH5</accession>